<reference evidence="1" key="1">
    <citation type="journal article" date="2015" name="Nature">
        <title>Complex archaea that bridge the gap between prokaryotes and eukaryotes.</title>
        <authorList>
            <person name="Spang A."/>
            <person name="Saw J.H."/>
            <person name="Jorgensen S.L."/>
            <person name="Zaremba-Niedzwiedzka K."/>
            <person name="Martijn J."/>
            <person name="Lind A.E."/>
            <person name="van Eijk R."/>
            <person name="Schleper C."/>
            <person name="Guy L."/>
            <person name="Ettema T.J."/>
        </authorList>
    </citation>
    <scope>NUCLEOTIDE SEQUENCE</scope>
</reference>
<accession>A0A0F9UD71</accession>
<dbReference type="EMBL" id="LAZR01000734">
    <property type="protein sequence ID" value="KKN59201.1"/>
    <property type="molecule type" value="Genomic_DNA"/>
</dbReference>
<gene>
    <name evidence="1" type="ORF">LCGC14_0544280</name>
</gene>
<name>A0A0F9UD71_9ZZZZ</name>
<comment type="caution">
    <text evidence="1">The sequence shown here is derived from an EMBL/GenBank/DDBJ whole genome shotgun (WGS) entry which is preliminary data.</text>
</comment>
<protein>
    <submittedName>
        <fullName evidence="1">Uncharacterized protein</fullName>
    </submittedName>
</protein>
<dbReference type="AlphaFoldDB" id="A0A0F9UD71"/>
<proteinExistence type="predicted"/>
<sequence length="97" mass="11375">MSKEVLFKSNIKKIKSLPNWERGGGGHALLWHTLRKLKINSAIEVTLEEGKKQLRRGLYRKFKNEKWRIGARKINTEGTIWQFFKVPRRGGENGKKE</sequence>
<evidence type="ECO:0000313" key="1">
    <source>
        <dbReference type="EMBL" id="KKN59201.1"/>
    </source>
</evidence>
<organism evidence="1">
    <name type="scientific">marine sediment metagenome</name>
    <dbReference type="NCBI Taxonomy" id="412755"/>
    <lineage>
        <taxon>unclassified sequences</taxon>
        <taxon>metagenomes</taxon>
        <taxon>ecological metagenomes</taxon>
    </lineage>
</organism>